<dbReference type="Proteomes" id="UP000018621">
    <property type="component" value="Segment"/>
</dbReference>
<dbReference type="EMBL" id="KF626665">
    <property type="protein sequence ID" value="AHB12053.1"/>
    <property type="molecule type" value="Genomic_DNA"/>
</dbReference>
<sequence>MGEYHDLTIMLSLPRSRSAWMEAFVRPGTGHGCASLHNPLQQCASINELGLVVDGMPPGPAFISDVAAMFFFDHLVVRFPGAKFLIVHRPAREVAHSMETLGITPPLDLRKAEKQLIEIASSIRHNPWVLTGSFFELHNPSLLSAIYKFVTGKVVEPRHLHAMMKTNVQVSLEEQIRRTDIQKQRILFGKAKIIH</sequence>
<name>V5Q7J0_9CAUD</name>
<evidence type="ECO:0000313" key="2">
    <source>
        <dbReference type="Proteomes" id="UP000018621"/>
    </source>
</evidence>
<evidence type="ECO:0000313" key="1">
    <source>
        <dbReference type="EMBL" id="AHB12053.1"/>
    </source>
</evidence>
<keyword evidence="2" id="KW-1185">Reference proteome</keyword>
<gene>
    <name evidence="1" type="ORF">Sano_33</name>
</gene>
<protein>
    <recommendedName>
        <fullName evidence="3">Sulfotransferase</fullName>
    </recommendedName>
</protein>
<dbReference type="OrthoDB" id="31640at10239"/>
<accession>V5Q7J0</accession>
<organism evidence="1 2">
    <name type="scientific">Xylella phage Sano</name>
    <dbReference type="NCBI Taxonomy" id="1415148"/>
    <lineage>
        <taxon>Viruses</taxon>
        <taxon>Duplodnaviria</taxon>
        <taxon>Heunggongvirae</taxon>
        <taxon>Uroviricota</taxon>
        <taxon>Caudoviricetes</taxon>
        <taxon>Casjensviridae</taxon>
        <taxon>Sanovirus</taxon>
        <taxon>Sanovirus sano</taxon>
        <taxon>Xylella virus Sano</taxon>
    </lineage>
</organism>
<proteinExistence type="predicted"/>
<evidence type="ECO:0008006" key="3">
    <source>
        <dbReference type="Google" id="ProtNLM"/>
    </source>
</evidence>
<reference evidence="1 2" key="1">
    <citation type="journal article" date="2014" name="J. Bacteriol.">
        <title>Characterization of novel virulent broad-host-range phages of Xylella fastidiosa and Xanthomonas.</title>
        <authorList>
            <person name="Ahern S.J."/>
            <person name="Das M."/>
            <person name="Bhowmick T.S."/>
            <person name="Young R."/>
            <person name="Gonzalez C.F."/>
        </authorList>
    </citation>
    <scope>NUCLEOTIDE SEQUENCE [LARGE SCALE GENOMIC DNA]</scope>
</reference>